<dbReference type="Proteomes" id="UP000887564">
    <property type="component" value="Unplaced"/>
</dbReference>
<dbReference type="WBParaSite" id="PEQ_0001194001-mRNA-1">
    <property type="protein sequence ID" value="PEQ_0001194001-mRNA-1"/>
    <property type="gene ID" value="PEQ_0001194001"/>
</dbReference>
<organism evidence="1 2">
    <name type="scientific">Parascaris equorum</name>
    <name type="common">Equine roundworm</name>
    <dbReference type="NCBI Taxonomy" id="6256"/>
    <lineage>
        <taxon>Eukaryota</taxon>
        <taxon>Metazoa</taxon>
        <taxon>Ecdysozoa</taxon>
        <taxon>Nematoda</taxon>
        <taxon>Chromadorea</taxon>
        <taxon>Rhabditida</taxon>
        <taxon>Spirurina</taxon>
        <taxon>Ascaridomorpha</taxon>
        <taxon>Ascaridoidea</taxon>
        <taxon>Ascarididae</taxon>
        <taxon>Parascaris</taxon>
    </lineage>
</organism>
<keyword evidence="1" id="KW-1185">Reference proteome</keyword>
<reference evidence="2" key="1">
    <citation type="submission" date="2022-11" db="UniProtKB">
        <authorList>
            <consortium name="WormBaseParasite"/>
        </authorList>
    </citation>
    <scope>IDENTIFICATION</scope>
</reference>
<dbReference type="AlphaFoldDB" id="A0A914RZJ7"/>
<protein>
    <submittedName>
        <fullName evidence="2">Uncharacterized protein</fullName>
    </submittedName>
</protein>
<evidence type="ECO:0000313" key="2">
    <source>
        <dbReference type="WBParaSite" id="PEQ_0001194001-mRNA-1"/>
    </source>
</evidence>
<accession>A0A914RZJ7</accession>
<sequence length="43" mass="4910">SIAKVRIVQSVKYQSQSCNNPIIRFISLDTLSPNMNCLKMVIR</sequence>
<name>A0A914RZJ7_PAREQ</name>
<evidence type="ECO:0000313" key="1">
    <source>
        <dbReference type="Proteomes" id="UP000887564"/>
    </source>
</evidence>
<proteinExistence type="predicted"/>